<dbReference type="Proteomes" id="UP000887159">
    <property type="component" value="Unassembled WGS sequence"/>
</dbReference>
<evidence type="ECO:0000313" key="2">
    <source>
        <dbReference type="Proteomes" id="UP000887159"/>
    </source>
</evidence>
<protein>
    <recommendedName>
        <fullName evidence="3">Reverse transcriptase domain-containing protein</fullName>
    </recommendedName>
</protein>
<dbReference type="GO" id="GO:0071897">
    <property type="term" value="P:DNA biosynthetic process"/>
    <property type="evidence" value="ECO:0007669"/>
    <property type="project" value="UniProtKB-ARBA"/>
</dbReference>
<keyword evidence="2" id="KW-1185">Reference proteome</keyword>
<organism evidence="1 2">
    <name type="scientific">Trichonephila clavipes</name>
    <name type="common">Golden silk orbweaver</name>
    <name type="synonym">Nephila clavipes</name>
    <dbReference type="NCBI Taxonomy" id="2585209"/>
    <lineage>
        <taxon>Eukaryota</taxon>
        <taxon>Metazoa</taxon>
        <taxon>Ecdysozoa</taxon>
        <taxon>Arthropoda</taxon>
        <taxon>Chelicerata</taxon>
        <taxon>Arachnida</taxon>
        <taxon>Araneae</taxon>
        <taxon>Araneomorphae</taxon>
        <taxon>Entelegynae</taxon>
        <taxon>Araneoidea</taxon>
        <taxon>Nephilidae</taxon>
        <taxon>Trichonephila</taxon>
    </lineage>
</organism>
<dbReference type="AlphaFoldDB" id="A0A8X6W052"/>
<gene>
    <name evidence="1" type="primary">X975_01402</name>
    <name evidence="1" type="ORF">TNCV_2487501</name>
</gene>
<proteinExistence type="predicted"/>
<comment type="caution">
    <text evidence="1">The sequence shown here is derived from an EMBL/GenBank/DDBJ whole genome shotgun (WGS) entry which is preliminary data.</text>
</comment>
<accession>A0A8X6W052</accession>
<evidence type="ECO:0008006" key="3">
    <source>
        <dbReference type="Google" id="ProtNLM"/>
    </source>
</evidence>
<sequence length="164" mass="18879">MESSEIFETDKEFLQSAIDGVLTEKATKIEQEKFKIESEKDKIEFEKIKLEQHPYAFTAVVKMMYRMILIHESQQPLLGILWKEIPEDPVKNFEMKTVTYGTVSAPFLVTRTLLKLSREEKKNFPSAAPVLRENFYVDDVLCGAASLMEALKNQLSNILKKGIM</sequence>
<reference evidence="1" key="1">
    <citation type="submission" date="2020-08" db="EMBL/GenBank/DDBJ databases">
        <title>Multicomponent nature underlies the extraordinary mechanical properties of spider dragline silk.</title>
        <authorList>
            <person name="Kono N."/>
            <person name="Nakamura H."/>
            <person name="Mori M."/>
            <person name="Yoshida Y."/>
            <person name="Ohtoshi R."/>
            <person name="Malay A.D."/>
            <person name="Moran D.A.P."/>
            <person name="Tomita M."/>
            <person name="Numata K."/>
            <person name="Arakawa K."/>
        </authorList>
    </citation>
    <scope>NUCLEOTIDE SEQUENCE</scope>
</reference>
<evidence type="ECO:0000313" key="1">
    <source>
        <dbReference type="EMBL" id="GFY25630.1"/>
    </source>
</evidence>
<dbReference type="SUPFAM" id="SSF56672">
    <property type="entry name" value="DNA/RNA polymerases"/>
    <property type="match status" value="1"/>
</dbReference>
<dbReference type="EMBL" id="BMAU01021371">
    <property type="protein sequence ID" value="GFY25630.1"/>
    <property type="molecule type" value="Genomic_DNA"/>
</dbReference>
<name>A0A8X6W052_TRICX</name>
<dbReference type="InterPro" id="IPR043502">
    <property type="entry name" value="DNA/RNA_pol_sf"/>
</dbReference>